<dbReference type="GO" id="GO:0003887">
    <property type="term" value="F:DNA-directed DNA polymerase activity"/>
    <property type="evidence" value="ECO:0007669"/>
    <property type="project" value="InterPro"/>
</dbReference>
<dbReference type="Proteomes" id="UP000038009">
    <property type="component" value="Unassembled WGS sequence"/>
</dbReference>
<dbReference type="CDD" id="cd03586">
    <property type="entry name" value="PolY_Pol_IV_kappa"/>
    <property type="match status" value="1"/>
</dbReference>
<dbReference type="PANTHER" id="PTHR11076:SF33">
    <property type="entry name" value="DNA POLYMERASE KAPPA"/>
    <property type="match status" value="1"/>
</dbReference>
<dbReference type="InterPro" id="IPR001126">
    <property type="entry name" value="UmuC"/>
</dbReference>
<evidence type="ECO:0000259" key="4">
    <source>
        <dbReference type="PROSITE" id="PS50173"/>
    </source>
</evidence>
<evidence type="ECO:0000256" key="1">
    <source>
        <dbReference type="ARBA" id="ARBA00016178"/>
    </source>
</evidence>
<dbReference type="InterPro" id="IPR017961">
    <property type="entry name" value="DNA_pol_Y-fam_little_finger"/>
</dbReference>
<dbReference type="PANTHER" id="PTHR11076">
    <property type="entry name" value="DNA REPAIR POLYMERASE UMUC / TRANSFERASE FAMILY MEMBER"/>
    <property type="match status" value="1"/>
</dbReference>
<keyword evidence="6" id="KW-1185">Reference proteome</keyword>
<dbReference type="Gene3D" id="1.10.150.810">
    <property type="match status" value="1"/>
</dbReference>
<evidence type="ECO:0000313" key="6">
    <source>
        <dbReference type="Proteomes" id="UP000038009"/>
    </source>
</evidence>
<feature type="region of interest" description="Disordered" evidence="3">
    <location>
        <begin position="533"/>
        <end position="611"/>
    </location>
</feature>
<dbReference type="GO" id="GO:0042276">
    <property type="term" value="P:error-prone translesion synthesis"/>
    <property type="evidence" value="ECO:0007669"/>
    <property type="project" value="TreeGrafter"/>
</dbReference>
<dbReference type="GO" id="GO:0003684">
    <property type="term" value="F:damaged DNA binding"/>
    <property type="evidence" value="ECO:0007669"/>
    <property type="project" value="InterPro"/>
</dbReference>
<evidence type="ECO:0000313" key="5">
    <source>
        <dbReference type="EMBL" id="KPI88834.1"/>
    </source>
</evidence>
<dbReference type="OrthoDB" id="1747274at2759"/>
<feature type="compositionally biased region" description="Basic and acidic residues" evidence="3">
    <location>
        <begin position="91"/>
        <end position="106"/>
    </location>
</feature>
<dbReference type="Pfam" id="PF00817">
    <property type="entry name" value="IMS"/>
    <property type="match status" value="1"/>
</dbReference>
<feature type="region of interest" description="Disordered" evidence="3">
    <location>
        <begin position="80"/>
        <end position="106"/>
    </location>
</feature>
<dbReference type="EMBL" id="LJSK01000038">
    <property type="protein sequence ID" value="KPI88834.1"/>
    <property type="molecule type" value="Genomic_DNA"/>
</dbReference>
<reference evidence="5 6" key="1">
    <citation type="journal article" date="2015" name="PLoS Pathog.">
        <title>Leptomonas seymouri: Adaptations to the Dixenous Life Cycle Analyzed by Genome Sequencing, Transcriptome Profiling and Co-infection with Leishmania donovani.</title>
        <authorList>
            <person name="Kraeva N."/>
            <person name="Butenko A."/>
            <person name="Hlavacova J."/>
            <person name="Kostygov A."/>
            <person name="Myskova J."/>
            <person name="Grybchuk D."/>
            <person name="Lestinova T."/>
            <person name="Votypka J."/>
            <person name="Volf P."/>
            <person name="Opperdoes F."/>
            <person name="Flegontov P."/>
            <person name="Lukes J."/>
            <person name="Yurchenko V."/>
        </authorList>
    </citation>
    <scope>NUCLEOTIDE SEQUENCE [LARGE SCALE GENOMIC DNA]</scope>
    <source>
        <strain evidence="5 6">ATCC 30220</strain>
    </source>
</reference>
<dbReference type="InterPro" id="IPR050116">
    <property type="entry name" value="DNA_polymerase-Y"/>
</dbReference>
<dbReference type="InterPro" id="IPR036775">
    <property type="entry name" value="DNA_pol_Y-fam_lit_finger_sf"/>
</dbReference>
<dbReference type="Gene3D" id="1.10.150.20">
    <property type="entry name" value="5' to 3' exonuclease, C-terminal subdomain"/>
    <property type="match status" value="1"/>
</dbReference>
<dbReference type="VEuPathDB" id="TriTrypDB:Lsey_0038_0050"/>
<dbReference type="AlphaFoldDB" id="A0A0N1I6L1"/>
<dbReference type="SUPFAM" id="SSF56672">
    <property type="entry name" value="DNA/RNA polymerases"/>
    <property type="match status" value="1"/>
</dbReference>
<dbReference type="GO" id="GO:0006281">
    <property type="term" value="P:DNA repair"/>
    <property type="evidence" value="ECO:0007669"/>
    <property type="project" value="InterPro"/>
</dbReference>
<comment type="caution">
    <text evidence="5">The sequence shown here is derived from an EMBL/GenBank/DDBJ whole genome shotgun (WGS) entry which is preliminary data.</text>
</comment>
<keyword evidence="2" id="KW-0175">Coiled coil</keyword>
<organism evidence="5 6">
    <name type="scientific">Leptomonas seymouri</name>
    <dbReference type="NCBI Taxonomy" id="5684"/>
    <lineage>
        <taxon>Eukaryota</taxon>
        <taxon>Discoba</taxon>
        <taxon>Euglenozoa</taxon>
        <taxon>Kinetoplastea</taxon>
        <taxon>Metakinetoplastina</taxon>
        <taxon>Trypanosomatida</taxon>
        <taxon>Trypanosomatidae</taxon>
        <taxon>Leishmaniinae</taxon>
        <taxon>Leptomonas</taxon>
    </lineage>
</organism>
<feature type="compositionally biased region" description="Basic residues" evidence="3">
    <location>
        <begin position="647"/>
        <end position="666"/>
    </location>
</feature>
<dbReference type="Gene3D" id="3.30.1490.100">
    <property type="entry name" value="DNA polymerase, Y-family, little finger domain"/>
    <property type="match status" value="1"/>
</dbReference>
<sequence length="666" mass="73933">MLQWTRVVAAAGASKGVPRAGKTVLKRMGAGTGVAKKAGTTATASASSNNTAFMRQYAVAPGNEDDDLEELQQRTITSAEERLQQQQQQQQHHDHNDSHHRGGGKLHFDATKAGLQHVDKDYVEQVIQEASKGSAFYQKEQRLEETRRRKAEELQEKAKGFNSLSATEMQRLKNKVNTLENELEATRDLRRRYIHIDMDMFYAAVEEKKKPALRGKPFGVGSMQMLSTTNYIARQYGVRSGMPGFIGKRLCPDLIIVPNDFPAYKREAARVHSIASRYDAQFVSVGLDELTMDVTRYLEEFPAVSASDIAHDFRDEVFLKTQLTSSGGIGPTSILAKIASNVNKPNGQHEITLLTREDVISYVRDIPLRKIPGIGYAQELMLGALNIHTCGDLLQNKYLLAYLFREKTFTHYLSVGLGVAETFSQRKHHSTQSIGKETSFSEPLPSPESFTKLFRTLMADCHVRCVREHLKPRLMRLVLKYRTYDTQQFSMQLPTYTNDLKLWVEASQKLLEPHLLQYGELRLVGVRMEKFENGEGEEQSGGSGSGGSGSHHNGLKVNNYDFSEDADEGEYGDHGDARAASGDEALEEKTDDAGDHSADVAAVSKDAETRRKKTLIPVSKYLLKPGAGRSLPGAEKTAAATTSVKSAGKRVKTSSGAAKKKFQKKK</sequence>
<feature type="compositionally biased region" description="Basic and acidic residues" evidence="3">
    <location>
        <begin position="587"/>
        <end position="598"/>
    </location>
</feature>
<dbReference type="Gene3D" id="3.30.70.270">
    <property type="match status" value="1"/>
</dbReference>
<proteinExistence type="predicted"/>
<feature type="domain" description="UmuC" evidence="4">
    <location>
        <begin position="193"/>
        <end position="375"/>
    </location>
</feature>
<protein>
    <recommendedName>
        <fullName evidence="1">DNA polymerase kappa</fullName>
    </recommendedName>
</protein>
<evidence type="ECO:0000256" key="2">
    <source>
        <dbReference type="SAM" id="Coils"/>
    </source>
</evidence>
<feature type="compositionally biased region" description="Gly residues" evidence="3">
    <location>
        <begin position="539"/>
        <end position="549"/>
    </location>
</feature>
<dbReference type="SUPFAM" id="SSF100879">
    <property type="entry name" value="Lesion bypass DNA polymerase (Y-family), little finger domain"/>
    <property type="match status" value="1"/>
</dbReference>
<accession>A0A0N1I6L1</accession>
<feature type="region of interest" description="Disordered" evidence="3">
    <location>
        <begin position="624"/>
        <end position="666"/>
    </location>
</feature>
<dbReference type="InterPro" id="IPR043128">
    <property type="entry name" value="Rev_trsase/Diguanyl_cyclase"/>
</dbReference>
<dbReference type="Gene3D" id="3.40.1170.60">
    <property type="match status" value="1"/>
</dbReference>
<evidence type="ECO:0000256" key="3">
    <source>
        <dbReference type="SAM" id="MobiDB-lite"/>
    </source>
</evidence>
<dbReference type="OMA" id="KYRTYDT"/>
<dbReference type="FunFam" id="3.30.70.270:FF:000054">
    <property type="entry name" value="Putative DNA polymerase kappa"/>
    <property type="match status" value="1"/>
</dbReference>
<name>A0A0N1I6L1_LEPSE</name>
<dbReference type="InterPro" id="IPR022880">
    <property type="entry name" value="DNApol_IV"/>
</dbReference>
<dbReference type="GO" id="GO:0005634">
    <property type="term" value="C:nucleus"/>
    <property type="evidence" value="ECO:0007669"/>
    <property type="project" value="TreeGrafter"/>
</dbReference>
<feature type="coiled-coil region" evidence="2">
    <location>
        <begin position="137"/>
        <end position="189"/>
    </location>
</feature>
<dbReference type="FunFam" id="1.10.150.810:FF:000004">
    <property type="entry name" value="DNA polymerase kappa, putative"/>
    <property type="match status" value="1"/>
</dbReference>
<dbReference type="Pfam" id="PF11799">
    <property type="entry name" value="IMS_C"/>
    <property type="match status" value="1"/>
</dbReference>
<dbReference type="InterPro" id="IPR043502">
    <property type="entry name" value="DNA/RNA_pol_sf"/>
</dbReference>
<gene>
    <name evidence="5" type="ORF">ABL78_2028</name>
</gene>
<dbReference type="PROSITE" id="PS50173">
    <property type="entry name" value="UMUC"/>
    <property type="match status" value="1"/>
</dbReference>